<dbReference type="EMBL" id="LKET01000041">
    <property type="protein sequence ID" value="KPU43260.1"/>
    <property type="molecule type" value="Genomic_DNA"/>
</dbReference>
<feature type="domain" description="Purine catabolism PurC-like" evidence="1">
    <location>
        <begin position="18"/>
        <end position="127"/>
    </location>
</feature>
<name>A0A0P9ADN2_9CLOT</name>
<dbReference type="Gene3D" id="1.10.10.2840">
    <property type="entry name" value="PucR C-terminal helix-turn-helix domain"/>
    <property type="match status" value="1"/>
</dbReference>
<dbReference type="InterPro" id="IPR012914">
    <property type="entry name" value="PucR_dom"/>
</dbReference>
<dbReference type="InterPro" id="IPR042070">
    <property type="entry name" value="PucR_C-HTH_sf"/>
</dbReference>
<evidence type="ECO:0000259" key="2">
    <source>
        <dbReference type="Pfam" id="PF13556"/>
    </source>
</evidence>
<evidence type="ECO:0000259" key="1">
    <source>
        <dbReference type="Pfam" id="PF07905"/>
    </source>
</evidence>
<dbReference type="RefSeq" id="WP_054876265.1">
    <property type="nucleotide sequence ID" value="NZ_LKET01000041.1"/>
</dbReference>
<accession>A0A0P9ADN2</accession>
<comment type="caution">
    <text evidence="3">The sequence shown here is derived from an EMBL/GenBank/DDBJ whole genome shotgun (WGS) entry which is preliminary data.</text>
</comment>
<dbReference type="AlphaFoldDB" id="A0A0P9ADN2"/>
<dbReference type="Pfam" id="PF13556">
    <property type="entry name" value="HTH_30"/>
    <property type="match status" value="1"/>
</dbReference>
<dbReference type="InterPro" id="IPR025736">
    <property type="entry name" value="PucR_C-HTH_dom"/>
</dbReference>
<dbReference type="OrthoDB" id="143422at2"/>
<keyword evidence="4" id="KW-1185">Reference proteome</keyword>
<evidence type="ECO:0000313" key="4">
    <source>
        <dbReference type="Proteomes" id="UP000050326"/>
    </source>
</evidence>
<dbReference type="STRING" id="36849.OXPF_32740"/>
<gene>
    <name evidence="3" type="primary">pucR_3</name>
    <name evidence="3" type="ORF">OXPF_32740</name>
</gene>
<dbReference type="PATRIC" id="fig|36849.3.peg.3471"/>
<feature type="domain" description="PucR C-terminal helix-turn-helix" evidence="2">
    <location>
        <begin position="309"/>
        <end position="365"/>
    </location>
</feature>
<dbReference type="PANTHER" id="PTHR33744">
    <property type="entry name" value="CARBOHYDRATE DIACID REGULATOR"/>
    <property type="match status" value="1"/>
</dbReference>
<dbReference type="Pfam" id="PF07905">
    <property type="entry name" value="PucR"/>
    <property type="match status" value="1"/>
</dbReference>
<dbReference type="PANTHER" id="PTHR33744:SF1">
    <property type="entry name" value="DNA-BINDING TRANSCRIPTIONAL ACTIVATOR ADER"/>
    <property type="match status" value="1"/>
</dbReference>
<evidence type="ECO:0000313" key="3">
    <source>
        <dbReference type="EMBL" id="KPU43260.1"/>
    </source>
</evidence>
<organism evidence="3 4">
    <name type="scientific">Oxobacter pfennigii</name>
    <dbReference type="NCBI Taxonomy" id="36849"/>
    <lineage>
        <taxon>Bacteria</taxon>
        <taxon>Bacillati</taxon>
        <taxon>Bacillota</taxon>
        <taxon>Clostridia</taxon>
        <taxon>Eubacteriales</taxon>
        <taxon>Clostridiaceae</taxon>
        <taxon>Oxobacter</taxon>
    </lineage>
</organism>
<proteinExistence type="predicted"/>
<sequence length="372" mass="42782">MRTKVSELYEIAKEKYSLTLHGGQSGLTNSAYWVYLAEDFQNMSFLKGGELVITTGLFTQSTVSLYDFIRALVMRNCSGILINAGKYLHTADITPEILEFCNANSFPIFSMPWEVHLADIMQDYCSLLLDNNQSVNNLNAAFQNALYQVPIHENILRTLNQSGFETAADYKIMAIQNLQNTTRLTLPLNSKGFKYHLFEHENLQILIYNSSQNIIPLNELTEMICFYDGIKLGIGDTVHSLTQIGQSCKRARFALAAAVFWNRSFVNFDDLGLFQILFTTSDSEILKKLYKRHLSKLEQHDADHASDYMNTLRIFLLSDCNILETAFRMHTHRNTIVYRIKKIKEILNTELDNSAVKFDLLMAFYIKEYFEI</sequence>
<protein>
    <submittedName>
        <fullName evidence="3">Purine catabolism regulatory protein</fullName>
    </submittedName>
</protein>
<reference evidence="3 4" key="1">
    <citation type="submission" date="2015-09" db="EMBL/GenBank/DDBJ databases">
        <title>Genome sequence of Oxobacter pfennigii DSM 3222.</title>
        <authorList>
            <person name="Poehlein A."/>
            <person name="Bengelsdorf F.R."/>
            <person name="Schiel-Bengelsdorf B."/>
            <person name="Duerre P."/>
            <person name="Daniel R."/>
        </authorList>
    </citation>
    <scope>NUCLEOTIDE SEQUENCE [LARGE SCALE GENOMIC DNA]</scope>
    <source>
        <strain evidence="3 4">DSM 3222</strain>
    </source>
</reference>
<dbReference type="InterPro" id="IPR051448">
    <property type="entry name" value="CdaR-like_regulators"/>
</dbReference>
<dbReference type="Proteomes" id="UP000050326">
    <property type="component" value="Unassembled WGS sequence"/>
</dbReference>